<keyword evidence="3" id="KW-1185">Reference proteome</keyword>
<dbReference type="EMBL" id="VOHK01000003">
    <property type="protein sequence ID" value="TWT21140.1"/>
    <property type="molecule type" value="Genomic_DNA"/>
</dbReference>
<evidence type="ECO:0000313" key="2">
    <source>
        <dbReference type="EMBL" id="TWT21140.1"/>
    </source>
</evidence>
<feature type="region of interest" description="Disordered" evidence="1">
    <location>
        <begin position="1"/>
        <end position="46"/>
    </location>
</feature>
<dbReference type="AlphaFoldDB" id="A0A5C5U6Q7"/>
<evidence type="ECO:0000313" key="3">
    <source>
        <dbReference type="Proteomes" id="UP000319980"/>
    </source>
</evidence>
<comment type="caution">
    <text evidence="2">The sequence shown here is derived from an EMBL/GenBank/DDBJ whole genome shotgun (WGS) entry which is preliminary data.</text>
</comment>
<reference evidence="2 3" key="1">
    <citation type="journal article" date="2008" name="Int. J. Syst. Evol. Microbiol.">
        <title>Luteimonas marina sp. nov., isolated from seawater.</title>
        <authorList>
            <person name="Baik K.S."/>
            <person name="Park S.C."/>
            <person name="Kim M.S."/>
            <person name="Kim E.M."/>
            <person name="Park C."/>
            <person name="Chun J."/>
            <person name="Seong C.N."/>
        </authorList>
    </citation>
    <scope>NUCLEOTIDE SEQUENCE [LARGE SCALE GENOMIC DNA]</scope>
    <source>
        <strain evidence="2 3">FR1330</strain>
    </source>
</reference>
<name>A0A5C5U6Q7_9GAMM</name>
<gene>
    <name evidence="2" type="ORF">FQY83_07180</name>
</gene>
<evidence type="ECO:0000256" key="1">
    <source>
        <dbReference type="SAM" id="MobiDB-lite"/>
    </source>
</evidence>
<accession>A0A5C5U6Q7</accession>
<sequence length="72" mass="8331">MGRWRCPSTSTSRSGGGWRRRPGEFRGRAQGRHSLQGRHPREGGDPVSLFFKVLKTLGPRLRGDDDFWIHWQ</sequence>
<feature type="compositionally biased region" description="Basic residues" evidence="1">
    <location>
        <begin position="29"/>
        <end position="38"/>
    </location>
</feature>
<proteinExistence type="predicted"/>
<protein>
    <submittedName>
        <fullName evidence="2">Uncharacterized protein</fullName>
    </submittedName>
</protein>
<organism evidence="2 3">
    <name type="scientific">Luteimonas marina</name>
    <dbReference type="NCBI Taxonomy" id="488485"/>
    <lineage>
        <taxon>Bacteria</taxon>
        <taxon>Pseudomonadati</taxon>
        <taxon>Pseudomonadota</taxon>
        <taxon>Gammaproteobacteria</taxon>
        <taxon>Lysobacterales</taxon>
        <taxon>Lysobacteraceae</taxon>
        <taxon>Luteimonas</taxon>
    </lineage>
</organism>
<dbReference type="Proteomes" id="UP000319980">
    <property type="component" value="Unassembled WGS sequence"/>
</dbReference>